<sequence>MSVSAGKETSSKVKNEVDYESDEDDNVPISNSMRKKEVKKERDFEDRGISNSNKTVRNIKKTKVKTPKKDIKKISAIKKVKEEVKGAARKKTKATVVKKREKNGGAVREKKVYDFPGQKHDPPEERDPLTIFYRTLYEQVPTSDMAAIWLMEWGLLPEDEAAAVFEKKKNQLTKLKSPIKITTVKRTSIHSVKAVNKKIPSKSNSAAKKKNESKAAAAAVTKKTQSKAAAAVKKMIDTKKPNSTDDSSDDDDDFIIHTKKRKFIDAKE</sequence>
<feature type="region of interest" description="Disordered" evidence="1">
    <location>
        <begin position="1"/>
        <end position="67"/>
    </location>
</feature>
<organism evidence="2 3">
    <name type="scientific">Zostera marina</name>
    <name type="common">Eelgrass</name>
    <dbReference type="NCBI Taxonomy" id="29655"/>
    <lineage>
        <taxon>Eukaryota</taxon>
        <taxon>Viridiplantae</taxon>
        <taxon>Streptophyta</taxon>
        <taxon>Embryophyta</taxon>
        <taxon>Tracheophyta</taxon>
        <taxon>Spermatophyta</taxon>
        <taxon>Magnoliopsida</taxon>
        <taxon>Liliopsida</taxon>
        <taxon>Zosteraceae</taxon>
        <taxon>Zostera</taxon>
    </lineage>
</organism>
<dbReference type="PANTHER" id="PTHR33828:SF2">
    <property type="entry name" value="NUCLEOLIN"/>
    <property type="match status" value="1"/>
</dbReference>
<protein>
    <submittedName>
        <fullName evidence="2">Uncharacterized protein</fullName>
    </submittedName>
</protein>
<comment type="caution">
    <text evidence="2">The sequence shown here is derived from an EMBL/GenBank/DDBJ whole genome shotgun (WGS) entry which is preliminary data.</text>
</comment>
<evidence type="ECO:0000256" key="1">
    <source>
        <dbReference type="SAM" id="MobiDB-lite"/>
    </source>
</evidence>
<feature type="region of interest" description="Disordered" evidence="1">
    <location>
        <begin position="198"/>
        <end position="253"/>
    </location>
</feature>
<evidence type="ECO:0000313" key="3">
    <source>
        <dbReference type="Proteomes" id="UP000036987"/>
    </source>
</evidence>
<feature type="compositionally biased region" description="Basic and acidic residues" evidence="1">
    <location>
        <begin position="107"/>
        <end position="126"/>
    </location>
</feature>
<dbReference type="EMBL" id="LFYR01000729">
    <property type="protein sequence ID" value="KMZ70262.1"/>
    <property type="molecule type" value="Genomic_DNA"/>
</dbReference>
<name>A0A0K9PPW5_ZOSMR</name>
<feature type="region of interest" description="Disordered" evidence="1">
    <location>
        <begin position="88"/>
        <end position="126"/>
    </location>
</feature>
<feature type="compositionally biased region" description="Low complexity" evidence="1">
    <location>
        <begin position="214"/>
        <end position="233"/>
    </location>
</feature>
<evidence type="ECO:0000313" key="2">
    <source>
        <dbReference type="EMBL" id="KMZ70262.1"/>
    </source>
</evidence>
<reference evidence="3" key="1">
    <citation type="journal article" date="2016" name="Nature">
        <title>The genome of the seagrass Zostera marina reveals angiosperm adaptation to the sea.</title>
        <authorList>
            <person name="Olsen J.L."/>
            <person name="Rouze P."/>
            <person name="Verhelst B."/>
            <person name="Lin Y.-C."/>
            <person name="Bayer T."/>
            <person name="Collen J."/>
            <person name="Dattolo E."/>
            <person name="De Paoli E."/>
            <person name="Dittami S."/>
            <person name="Maumus F."/>
            <person name="Michel G."/>
            <person name="Kersting A."/>
            <person name="Lauritano C."/>
            <person name="Lohaus R."/>
            <person name="Toepel M."/>
            <person name="Tonon T."/>
            <person name="Vanneste K."/>
            <person name="Amirebrahimi M."/>
            <person name="Brakel J."/>
            <person name="Bostroem C."/>
            <person name="Chovatia M."/>
            <person name="Grimwood J."/>
            <person name="Jenkins J.W."/>
            <person name="Jueterbock A."/>
            <person name="Mraz A."/>
            <person name="Stam W.T."/>
            <person name="Tice H."/>
            <person name="Bornberg-Bauer E."/>
            <person name="Green P.J."/>
            <person name="Pearson G.A."/>
            <person name="Procaccini G."/>
            <person name="Duarte C.M."/>
            <person name="Schmutz J."/>
            <person name="Reusch T.B.H."/>
            <person name="Van de Peer Y."/>
        </authorList>
    </citation>
    <scope>NUCLEOTIDE SEQUENCE [LARGE SCALE GENOMIC DNA]</scope>
    <source>
        <strain evidence="3">cv. Finnish</strain>
    </source>
</reference>
<proteinExistence type="predicted"/>
<gene>
    <name evidence="2" type="ORF">ZOSMA_1G02390</name>
</gene>
<dbReference type="OMA" id="MRLMEWG"/>
<feature type="compositionally biased region" description="Basic and acidic residues" evidence="1">
    <location>
        <begin position="34"/>
        <end position="48"/>
    </location>
</feature>
<feature type="compositionally biased region" description="Basic residues" evidence="1">
    <location>
        <begin position="57"/>
        <end position="66"/>
    </location>
</feature>
<dbReference type="STRING" id="29655.A0A0K9PPW5"/>
<dbReference type="AlphaFoldDB" id="A0A0K9PPW5"/>
<accession>A0A0K9PPW5</accession>
<feature type="compositionally biased region" description="Basic residues" evidence="1">
    <location>
        <begin position="88"/>
        <end position="101"/>
    </location>
</feature>
<feature type="compositionally biased region" description="Basic and acidic residues" evidence="1">
    <location>
        <begin position="234"/>
        <end position="243"/>
    </location>
</feature>
<dbReference type="OrthoDB" id="361835at2759"/>
<keyword evidence="3" id="KW-1185">Reference proteome</keyword>
<dbReference type="Proteomes" id="UP000036987">
    <property type="component" value="Unassembled WGS sequence"/>
</dbReference>
<dbReference type="PANTHER" id="PTHR33828">
    <property type="entry name" value="OS05G0596200 PROTEIN"/>
    <property type="match status" value="1"/>
</dbReference>